<proteinExistence type="predicted"/>
<feature type="region of interest" description="Disordered" evidence="1">
    <location>
        <begin position="47"/>
        <end position="73"/>
    </location>
</feature>
<evidence type="ECO:0000259" key="2">
    <source>
        <dbReference type="Pfam" id="PF02120"/>
    </source>
</evidence>
<evidence type="ECO:0000313" key="3">
    <source>
        <dbReference type="EMBL" id="OVE49726.1"/>
    </source>
</evidence>
<dbReference type="EMBL" id="NHOO01000003">
    <property type="protein sequence ID" value="OVE49726.1"/>
    <property type="molecule type" value="Genomic_DNA"/>
</dbReference>
<dbReference type="InterPro" id="IPR052563">
    <property type="entry name" value="FliK"/>
</dbReference>
<organism evidence="3 4">
    <name type="scientific">Chromobacterium violaceum</name>
    <dbReference type="NCBI Taxonomy" id="536"/>
    <lineage>
        <taxon>Bacteria</taxon>
        <taxon>Pseudomonadati</taxon>
        <taxon>Pseudomonadota</taxon>
        <taxon>Betaproteobacteria</taxon>
        <taxon>Neisseriales</taxon>
        <taxon>Chromobacteriaceae</taxon>
        <taxon>Chromobacterium</taxon>
    </lineage>
</organism>
<feature type="domain" description="Flagellar hook-length control protein-like C-terminal" evidence="2">
    <location>
        <begin position="225"/>
        <end position="306"/>
    </location>
</feature>
<evidence type="ECO:0000256" key="1">
    <source>
        <dbReference type="SAM" id="MobiDB-lite"/>
    </source>
</evidence>
<comment type="caution">
    <text evidence="3">The sequence shown here is derived from an EMBL/GenBank/DDBJ whole genome shotgun (WGS) entry which is preliminary data.</text>
</comment>
<dbReference type="Gene3D" id="3.30.750.140">
    <property type="match status" value="1"/>
</dbReference>
<keyword evidence="4" id="KW-1185">Reference proteome</keyword>
<dbReference type="Pfam" id="PF02120">
    <property type="entry name" value="Flg_hook"/>
    <property type="match status" value="1"/>
</dbReference>
<reference evidence="3 4" key="1">
    <citation type="submission" date="2017-05" db="EMBL/GenBank/DDBJ databases">
        <title>Chromobacterium violaceum GHPS1 isolated from Hydrocarbon polluted soil in French Guiana display an awesome secondary metabolite arsenal and a battery of drug and heavy-metal-resistance and detoxification of xenobiotics proteins.</title>
        <authorList>
            <person name="Belbahri L."/>
        </authorList>
    </citation>
    <scope>NUCLEOTIDE SEQUENCE [LARGE SCALE GENOMIC DNA]</scope>
    <source>
        <strain evidence="3 4">GHPS1</strain>
    </source>
</reference>
<feature type="compositionally biased region" description="Low complexity" evidence="1">
    <location>
        <begin position="9"/>
        <end position="21"/>
    </location>
</feature>
<dbReference type="PANTHER" id="PTHR37533:SF2">
    <property type="entry name" value="FLAGELLAR HOOK-LENGTH CONTROL PROTEIN"/>
    <property type="match status" value="1"/>
</dbReference>
<protein>
    <recommendedName>
        <fullName evidence="2">Flagellar hook-length control protein-like C-terminal domain-containing protein</fullName>
    </recommendedName>
</protein>
<feature type="compositionally biased region" description="Low complexity" evidence="1">
    <location>
        <begin position="316"/>
        <end position="325"/>
    </location>
</feature>
<dbReference type="AlphaFoldDB" id="A0A202BDV4"/>
<name>A0A202BDV4_CHRVL</name>
<feature type="region of interest" description="Disordered" evidence="1">
    <location>
        <begin position="302"/>
        <end position="343"/>
    </location>
</feature>
<evidence type="ECO:0000313" key="4">
    <source>
        <dbReference type="Proteomes" id="UP000196342"/>
    </source>
</evidence>
<dbReference type="PANTHER" id="PTHR37533">
    <property type="entry name" value="FLAGELLAR HOOK-LENGTH CONTROL PROTEIN"/>
    <property type="match status" value="1"/>
</dbReference>
<dbReference type="CDD" id="cd17470">
    <property type="entry name" value="T3SS_Flik_C"/>
    <property type="match status" value="1"/>
</dbReference>
<feature type="region of interest" description="Disordered" evidence="1">
    <location>
        <begin position="1"/>
        <end position="25"/>
    </location>
</feature>
<dbReference type="Proteomes" id="UP000196342">
    <property type="component" value="Unassembled WGS sequence"/>
</dbReference>
<accession>A0A202BDV4</accession>
<sequence length="343" mass="35072">MGTSMSRVAPPQSAPASSAQAGNGDAAVGQAMDGLAWMDADPAIGFADAMSDAGARQPPPEDEPESAPAARDAAPLAAVVRQDLPVAPAAVDQNAAAGDGADGKAQAGKPVDAAALSPALLPQTWQALMPRQAPPPAAAEFAVDVGERLAPALDAAAKPADKALQAQLPEMALPREAAPRLDGLAAVLPQIHPAEAGKPAESFSLALPPSQPESWSGKLQAALGERLQAMPAQNMDRATLRLDPPSLGTLEISLRHQAGALTVELTASHGEVVRQLQGIGEALRQDLGGRQYTQVAVEVREGMPSGHGQGGRQGREQQAQQQPGRALSEQGWQAAGGFQLDQG</sequence>
<dbReference type="InterPro" id="IPR021136">
    <property type="entry name" value="Flagellar_hook_control-like_C"/>
</dbReference>
<gene>
    <name evidence="3" type="ORF">CBW21_03925</name>
</gene>
<dbReference type="InterPro" id="IPR038610">
    <property type="entry name" value="FliK-like_C_sf"/>
</dbReference>